<dbReference type="Proteomes" id="UP000772434">
    <property type="component" value="Unassembled WGS sequence"/>
</dbReference>
<sequence length="153" mass="16379">MLEQILNNIRSGQAPMRRSFRIPDLRRRVSSKLDMVQLKGQLYNMLITFQVFGASIKRTESVEGTVQDLSQRLDALEGRATLGPSSISVSPRPSRDNSGFSATSSMSGRVQHGSSTGSEALNDRNVPTGGSPLSLQGVENPVPGASNISPLAP</sequence>
<accession>A0A9P5PAQ4</accession>
<dbReference type="EMBL" id="JADNRY010000345">
    <property type="protein sequence ID" value="KAF9058835.1"/>
    <property type="molecule type" value="Genomic_DNA"/>
</dbReference>
<feature type="compositionally biased region" description="Polar residues" evidence="1">
    <location>
        <begin position="96"/>
        <end position="119"/>
    </location>
</feature>
<organism evidence="2 3">
    <name type="scientific">Rhodocollybia butyracea</name>
    <dbReference type="NCBI Taxonomy" id="206335"/>
    <lineage>
        <taxon>Eukaryota</taxon>
        <taxon>Fungi</taxon>
        <taxon>Dikarya</taxon>
        <taxon>Basidiomycota</taxon>
        <taxon>Agaricomycotina</taxon>
        <taxon>Agaricomycetes</taxon>
        <taxon>Agaricomycetidae</taxon>
        <taxon>Agaricales</taxon>
        <taxon>Marasmiineae</taxon>
        <taxon>Omphalotaceae</taxon>
        <taxon>Rhodocollybia</taxon>
    </lineage>
</organism>
<evidence type="ECO:0000313" key="3">
    <source>
        <dbReference type="Proteomes" id="UP000772434"/>
    </source>
</evidence>
<name>A0A9P5PAQ4_9AGAR</name>
<protein>
    <submittedName>
        <fullName evidence="2">Uncharacterized protein</fullName>
    </submittedName>
</protein>
<reference evidence="2" key="1">
    <citation type="submission" date="2020-11" db="EMBL/GenBank/DDBJ databases">
        <authorList>
            <consortium name="DOE Joint Genome Institute"/>
            <person name="Ahrendt S."/>
            <person name="Riley R."/>
            <person name="Andreopoulos W."/>
            <person name="Labutti K."/>
            <person name="Pangilinan J."/>
            <person name="Ruiz-Duenas F.J."/>
            <person name="Barrasa J.M."/>
            <person name="Sanchez-Garcia M."/>
            <person name="Camarero S."/>
            <person name="Miyauchi S."/>
            <person name="Serrano A."/>
            <person name="Linde D."/>
            <person name="Babiker R."/>
            <person name="Drula E."/>
            <person name="Ayuso-Fernandez I."/>
            <person name="Pacheco R."/>
            <person name="Padilla G."/>
            <person name="Ferreira P."/>
            <person name="Barriuso J."/>
            <person name="Kellner H."/>
            <person name="Castanera R."/>
            <person name="Alfaro M."/>
            <person name="Ramirez L."/>
            <person name="Pisabarro A.G."/>
            <person name="Kuo A."/>
            <person name="Tritt A."/>
            <person name="Lipzen A."/>
            <person name="He G."/>
            <person name="Yan M."/>
            <person name="Ng V."/>
            <person name="Cullen D."/>
            <person name="Martin F."/>
            <person name="Rosso M.-N."/>
            <person name="Henrissat B."/>
            <person name="Hibbett D."/>
            <person name="Martinez A.T."/>
            <person name="Grigoriev I.V."/>
        </authorList>
    </citation>
    <scope>NUCLEOTIDE SEQUENCE</scope>
    <source>
        <strain evidence="2">AH 40177</strain>
    </source>
</reference>
<proteinExistence type="predicted"/>
<dbReference type="AlphaFoldDB" id="A0A9P5PAQ4"/>
<evidence type="ECO:0000256" key="1">
    <source>
        <dbReference type="SAM" id="MobiDB-lite"/>
    </source>
</evidence>
<keyword evidence="3" id="KW-1185">Reference proteome</keyword>
<comment type="caution">
    <text evidence="2">The sequence shown here is derived from an EMBL/GenBank/DDBJ whole genome shotgun (WGS) entry which is preliminary data.</text>
</comment>
<evidence type="ECO:0000313" key="2">
    <source>
        <dbReference type="EMBL" id="KAF9058835.1"/>
    </source>
</evidence>
<gene>
    <name evidence="2" type="ORF">BDP27DRAFT_1342725</name>
</gene>
<feature type="region of interest" description="Disordered" evidence="1">
    <location>
        <begin position="80"/>
        <end position="153"/>
    </location>
</feature>